<dbReference type="EMBL" id="FOZK01000004">
    <property type="protein sequence ID" value="SFS10054.1"/>
    <property type="molecule type" value="Genomic_DNA"/>
</dbReference>
<evidence type="ECO:0000256" key="1">
    <source>
        <dbReference type="SAM" id="Phobius"/>
    </source>
</evidence>
<proteinExistence type="predicted"/>
<keyword evidence="1" id="KW-0472">Membrane</keyword>
<dbReference type="OrthoDB" id="307345at2157"/>
<keyword evidence="3" id="KW-1185">Reference proteome</keyword>
<evidence type="ECO:0000313" key="3">
    <source>
        <dbReference type="Proteomes" id="UP000199062"/>
    </source>
</evidence>
<sequence length="100" mass="10614">MMWQDLVFMAGSSLSLFFLMPTLRDSMAHVPLGTSLPSATIGFVYGGTFLSLGMTFSAIGAMCTGVMWSAIATLRSPNPLPFFDDEEESATPKAAAPNAD</sequence>
<name>A0A1I6M312_9EURY</name>
<dbReference type="Proteomes" id="UP000199062">
    <property type="component" value="Unassembled WGS sequence"/>
</dbReference>
<dbReference type="AlphaFoldDB" id="A0A1I6M312"/>
<evidence type="ECO:0000313" key="2">
    <source>
        <dbReference type="EMBL" id="SFS10054.1"/>
    </source>
</evidence>
<keyword evidence="1" id="KW-1133">Transmembrane helix</keyword>
<keyword evidence="1" id="KW-0812">Transmembrane</keyword>
<accession>A0A1I6M312</accession>
<gene>
    <name evidence="2" type="ORF">SAMN05216559_3650</name>
</gene>
<feature type="transmembrane region" description="Helical" evidence="1">
    <location>
        <begin position="48"/>
        <end position="71"/>
    </location>
</feature>
<protein>
    <submittedName>
        <fullName evidence="2">Uncharacterized protein</fullName>
    </submittedName>
</protein>
<organism evidence="2 3">
    <name type="scientific">Halomicrobium zhouii</name>
    <dbReference type="NCBI Taxonomy" id="767519"/>
    <lineage>
        <taxon>Archaea</taxon>
        <taxon>Methanobacteriati</taxon>
        <taxon>Methanobacteriota</taxon>
        <taxon>Stenosarchaea group</taxon>
        <taxon>Halobacteria</taxon>
        <taxon>Halobacteriales</taxon>
        <taxon>Haloarculaceae</taxon>
        <taxon>Halomicrobium</taxon>
    </lineage>
</organism>
<reference evidence="2 3" key="1">
    <citation type="submission" date="2016-10" db="EMBL/GenBank/DDBJ databases">
        <authorList>
            <person name="de Groot N.N."/>
        </authorList>
    </citation>
    <scope>NUCLEOTIDE SEQUENCE [LARGE SCALE GENOMIC DNA]</scope>
    <source>
        <strain evidence="2 3">CGMCC 1.10457</strain>
    </source>
</reference>
<dbReference type="RefSeq" id="WP_218155589.1">
    <property type="nucleotide sequence ID" value="NZ_FOZK01000004.1"/>
</dbReference>